<evidence type="ECO:0000256" key="1">
    <source>
        <dbReference type="SAM" id="Phobius"/>
    </source>
</evidence>
<reference evidence="2 3" key="1">
    <citation type="journal article" date="2014" name="BMC Genomics">
        <title>Genome sequencing of four Aureobasidium pullulans varieties: biotechnological potential, stress tolerance, and description of new species.</title>
        <authorList>
            <person name="Gostin Ar C."/>
            <person name="Ohm R.A."/>
            <person name="Kogej T."/>
            <person name="Sonjak S."/>
            <person name="Turk M."/>
            <person name="Zajc J."/>
            <person name="Zalar P."/>
            <person name="Grube M."/>
            <person name="Sun H."/>
            <person name="Han J."/>
            <person name="Sharma A."/>
            <person name="Chiniquy J."/>
            <person name="Ngan C.Y."/>
            <person name="Lipzen A."/>
            <person name="Barry K."/>
            <person name="Grigoriev I.V."/>
            <person name="Gunde-Cimerman N."/>
        </authorList>
    </citation>
    <scope>NUCLEOTIDE SEQUENCE [LARGE SCALE GENOMIC DNA]</scope>
    <source>
        <strain evidence="2 3">CBS 147.97</strain>
    </source>
</reference>
<dbReference type="PANTHER" id="PTHR39598:SF1">
    <property type="entry name" value="AUSTINOID BIOSYNTHESIS CLUSTERS PROTEIN F-RELATED"/>
    <property type="match status" value="1"/>
</dbReference>
<keyword evidence="1" id="KW-0472">Membrane</keyword>
<dbReference type="Gene3D" id="3.10.450.50">
    <property type="match status" value="1"/>
</dbReference>
<dbReference type="HOGENOM" id="CLU_108113_1_0_1"/>
<keyword evidence="1" id="KW-1133">Transmembrane helix</keyword>
<feature type="transmembrane region" description="Helical" evidence="1">
    <location>
        <begin position="155"/>
        <end position="175"/>
    </location>
</feature>
<dbReference type="SUPFAM" id="SSF54427">
    <property type="entry name" value="NTF2-like"/>
    <property type="match status" value="1"/>
</dbReference>
<dbReference type="InterPro" id="IPR050977">
    <property type="entry name" value="Fungal_Meroterpenoid_Isomerase"/>
</dbReference>
<accession>A0A074WBE0</accession>
<dbReference type="STRING" id="1043004.A0A074WBE0"/>
<dbReference type="Proteomes" id="UP000027730">
    <property type="component" value="Unassembled WGS sequence"/>
</dbReference>
<dbReference type="GeneID" id="25414083"/>
<dbReference type="EMBL" id="KL584718">
    <property type="protein sequence ID" value="KEQ70263.1"/>
    <property type="molecule type" value="Genomic_DNA"/>
</dbReference>
<dbReference type="AlphaFoldDB" id="A0A074WBE0"/>
<gene>
    <name evidence="2" type="ORF">M436DRAFT_66659</name>
</gene>
<dbReference type="InterPro" id="IPR032710">
    <property type="entry name" value="NTF2-like_dom_sf"/>
</dbReference>
<organism evidence="2 3">
    <name type="scientific">Aureobasidium namibiae CBS 147.97</name>
    <dbReference type="NCBI Taxonomy" id="1043004"/>
    <lineage>
        <taxon>Eukaryota</taxon>
        <taxon>Fungi</taxon>
        <taxon>Dikarya</taxon>
        <taxon>Ascomycota</taxon>
        <taxon>Pezizomycotina</taxon>
        <taxon>Dothideomycetes</taxon>
        <taxon>Dothideomycetidae</taxon>
        <taxon>Dothideales</taxon>
        <taxon>Saccotheciaceae</taxon>
        <taxon>Aureobasidium</taxon>
    </lineage>
</organism>
<evidence type="ECO:0008006" key="4">
    <source>
        <dbReference type="Google" id="ProtNLM"/>
    </source>
</evidence>
<proteinExistence type="predicted"/>
<protein>
    <recommendedName>
        <fullName evidence="4">SnoaL-like domain-containing protein</fullName>
    </recommendedName>
</protein>
<dbReference type="RefSeq" id="XP_013424390.1">
    <property type="nucleotide sequence ID" value="XM_013568936.1"/>
</dbReference>
<evidence type="ECO:0000313" key="3">
    <source>
        <dbReference type="Proteomes" id="UP000027730"/>
    </source>
</evidence>
<sequence>MASETRSTRLNTAYSLLDAYGSLSPDAILDHLDDNCTHQALPASLGMPPRSKEEFRGHAQGITSIFTTFAMVPQNIYEDEDNNAVVIHAMMDGQLNKPGMGQWKNECIMLLRFTPDGSKIIQIREFVDSAKAMEMRNKVKPKNFDSHGPGFMSTVGWVVSTTVPVALAGAAVLFFTGRKDLLRLR</sequence>
<keyword evidence="1" id="KW-0812">Transmembrane</keyword>
<dbReference type="OrthoDB" id="3758478at2759"/>
<name>A0A074WBE0_9PEZI</name>
<keyword evidence="3" id="KW-1185">Reference proteome</keyword>
<evidence type="ECO:0000313" key="2">
    <source>
        <dbReference type="EMBL" id="KEQ70263.1"/>
    </source>
</evidence>
<dbReference type="PANTHER" id="PTHR39598">
    <property type="entry name" value="AUSTINOL SYNTHESIS PROTEIN F-RELATED"/>
    <property type="match status" value="1"/>
</dbReference>